<accession>A0A9W4VPB0</accession>
<comment type="similarity">
    <text evidence="6">Belongs to the methyl-accepting chemotaxis (MCP) protein family.</text>
</comment>
<dbReference type="Proteomes" id="UP001152447">
    <property type="component" value="Unassembled WGS sequence"/>
</dbReference>
<evidence type="ECO:0000256" key="5">
    <source>
        <dbReference type="ARBA" id="ARBA00023224"/>
    </source>
</evidence>
<evidence type="ECO:0000259" key="10">
    <source>
        <dbReference type="PROSITE" id="PS50885"/>
    </source>
</evidence>
<dbReference type="InterPro" id="IPR004089">
    <property type="entry name" value="MCPsignal_dom"/>
</dbReference>
<dbReference type="GO" id="GO:0007165">
    <property type="term" value="P:signal transduction"/>
    <property type="evidence" value="ECO:0007669"/>
    <property type="project" value="UniProtKB-KW"/>
</dbReference>
<dbReference type="PANTHER" id="PTHR32089">
    <property type="entry name" value="METHYL-ACCEPTING CHEMOTAXIS PROTEIN MCPB"/>
    <property type="match status" value="1"/>
</dbReference>
<feature type="domain" description="Methyl-accepting transducer" evidence="9">
    <location>
        <begin position="404"/>
        <end position="640"/>
    </location>
</feature>
<dbReference type="PROSITE" id="PS51257">
    <property type="entry name" value="PROKAR_LIPOPROTEIN"/>
    <property type="match status" value="1"/>
</dbReference>
<dbReference type="GO" id="GO:0016020">
    <property type="term" value="C:membrane"/>
    <property type="evidence" value="ECO:0007669"/>
    <property type="project" value="UniProtKB-SubCell"/>
</dbReference>
<proteinExistence type="inferred from homology"/>
<keyword evidence="12" id="KW-1185">Reference proteome</keyword>
<dbReference type="PROSITE" id="PS50111">
    <property type="entry name" value="CHEMOTAXIS_TRANSDUC_2"/>
    <property type="match status" value="1"/>
</dbReference>
<gene>
    <name evidence="11" type="ORF">PSEHALCIP103_01183</name>
</gene>
<comment type="subcellular location">
    <subcellularLocation>
        <location evidence="1">Membrane</location>
        <topology evidence="1">Multi-pass membrane protein</topology>
    </subcellularLocation>
</comment>
<keyword evidence="5 7" id="KW-0807">Transducer</keyword>
<keyword evidence="3 8" id="KW-1133">Transmembrane helix</keyword>
<evidence type="ECO:0008006" key="13">
    <source>
        <dbReference type="Google" id="ProtNLM"/>
    </source>
</evidence>
<evidence type="ECO:0000256" key="3">
    <source>
        <dbReference type="ARBA" id="ARBA00022989"/>
    </source>
</evidence>
<dbReference type="Gene3D" id="1.10.287.950">
    <property type="entry name" value="Methyl-accepting chemotaxis protein"/>
    <property type="match status" value="1"/>
</dbReference>
<dbReference type="RefSeq" id="WP_262976373.1">
    <property type="nucleotide sequence ID" value="NZ_CAMAPB010000012.1"/>
</dbReference>
<dbReference type="EMBL" id="CAMAPB010000012">
    <property type="protein sequence ID" value="CAH9055172.1"/>
    <property type="molecule type" value="Genomic_DNA"/>
</dbReference>
<evidence type="ECO:0000256" key="8">
    <source>
        <dbReference type="SAM" id="Phobius"/>
    </source>
</evidence>
<dbReference type="AlphaFoldDB" id="A0A9W4VPB0"/>
<reference evidence="11" key="1">
    <citation type="submission" date="2022-07" db="EMBL/GenBank/DDBJ databases">
        <authorList>
            <person name="Criscuolo A."/>
        </authorList>
    </citation>
    <scope>NUCLEOTIDE SEQUENCE</scope>
    <source>
        <strain evidence="11">CIP103197</strain>
    </source>
</reference>
<evidence type="ECO:0000259" key="9">
    <source>
        <dbReference type="PROSITE" id="PS50111"/>
    </source>
</evidence>
<evidence type="ECO:0000256" key="7">
    <source>
        <dbReference type="PROSITE-ProRule" id="PRU00284"/>
    </source>
</evidence>
<organism evidence="11 12">
    <name type="scientific">Pseudoalteromonas haloplanktis</name>
    <name type="common">Alteromonas haloplanktis</name>
    <dbReference type="NCBI Taxonomy" id="228"/>
    <lineage>
        <taxon>Bacteria</taxon>
        <taxon>Pseudomonadati</taxon>
        <taxon>Pseudomonadota</taxon>
        <taxon>Gammaproteobacteria</taxon>
        <taxon>Alteromonadales</taxon>
        <taxon>Pseudoalteromonadaceae</taxon>
        <taxon>Pseudoalteromonas</taxon>
    </lineage>
</organism>
<dbReference type="PROSITE" id="PS50885">
    <property type="entry name" value="HAMP"/>
    <property type="match status" value="1"/>
</dbReference>
<evidence type="ECO:0000313" key="11">
    <source>
        <dbReference type="EMBL" id="CAH9055172.1"/>
    </source>
</evidence>
<feature type="transmembrane region" description="Helical" evidence="8">
    <location>
        <begin position="326"/>
        <end position="350"/>
    </location>
</feature>
<keyword evidence="2 8" id="KW-0812">Transmembrane</keyword>
<dbReference type="SUPFAM" id="SSF58104">
    <property type="entry name" value="Methyl-accepting chemotaxis protein (MCP) signaling domain"/>
    <property type="match status" value="1"/>
</dbReference>
<feature type="domain" description="HAMP" evidence="10">
    <location>
        <begin position="347"/>
        <end position="399"/>
    </location>
</feature>
<dbReference type="PANTHER" id="PTHR32089:SF119">
    <property type="entry name" value="METHYL-ACCEPTING CHEMOTAXIS PROTEIN CTPL"/>
    <property type="match status" value="1"/>
</dbReference>
<evidence type="ECO:0000256" key="2">
    <source>
        <dbReference type="ARBA" id="ARBA00022692"/>
    </source>
</evidence>
<comment type="caution">
    <text evidence="11">The sequence shown here is derived from an EMBL/GenBank/DDBJ whole genome shotgun (WGS) entry which is preliminary data.</text>
</comment>
<evidence type="ECO:0000313" key="12">
    <source>
        <dbReference type="Proteomes" id="UP001152447"/>
    </source>
</evidence>
<sequence length="676" mass="74275">MHSIAIKHKIILAFSAIGLLMLTSCIFFYWSLHQISTTNSRIETLAVPVQQASKDLRLSLLSITKFNAIAYSQTKLDLLLQNKKQAHAEQTQFFNKLETLKAQVAKQQSMQTLLVTIHNDFTKLNTISNDMLATKEQRFKAQSTAAALTVTFNEQLRDLSNQLLDIELINVAGNQQSLLNAVFGTATRIDDLLFTLNNNVKGIGQVTTSEDINAHQQDTSFLLDNIQSNLSYLEQQASPIANKLNANELIAAFNDLSSLLNNPDGLYALQNTVLNSKDKVDQRFESFQHAFIIIENQLIELNKLADTRFDSLQESAKSAINTGSSLVIIIAFVLIVLLVIISVFTTNAMLKPLKKVNKELAHIASGDFSRRSNPLSKDEFGTLLHNTNKLCDDLTHLIKGISNDAYELDNSAIQTSEKVQQMTIVAKQQLERSAQATSLAQRMLQSSQAVYEQAQSTSNEITNASQFANDVNDIANNNSQSIESLLSRLDKAVSSTEELAQYTKLIGAIVDTISSIAEQTNLLALNAAIEAARAGEHGRGFAVVADEVRSLAARTQSSTSEITTMINTLQQHTQSTQAEINDGQQQAKHCVENSTELNAAVERIKSTLVSVNAMSKDIAHASHEQLANSTDIQQIMAKVTDHATLNADNATTLASESEDVNQLAHSLKGAVERFKF</sequence>
<dbReference type="CDD" id="cd06225">
    <property type="entry name" value="HAMP"/>
    <property type="match status" value="1"/>
</dbReference>
<dbReference type="FunFam" id="1.10.287.950:FF:000001">
    <property type="entry name" value="Methyl-accepting chemotaxis sensory transducer"/>
    <property type="match status" value="1"/>
</dbReference>
<evidence type="ECO:0000256" key="6">
    <source>
        <dbReference type="ARBA" id="ARBA00029447"/>
    </source>
</evidence>
<feature type="transmembrane region" description="Helical" evidence="8">
    <location>
        <begin position="12"/>
        <end position="32"/>
    </location>
</feature>
<dbReference type="SMART" id="SM00283">
    <property type="entry name" value="MA"/>
    <property type="match status" value="1"/>
</dbReference>
<dbReference type="Pfam" id="PF00015">
    <property type="entry name" value="MCPsignal"/>
    <property type="match status" value="1"/>
</dbReference>
<dbReference type="InterPro" id="IPR003660">
    <property type="entry name" value="HAMP_dom"/>
</dbReference>
<protein>
    <recommendedName>
        <fullName evidence="13">Methyl-accepting chemotaxis protein</fullName>
    </recommendedName>
</protein>
<evidence type="ECO:0000256" key="1">
    <source>
        <dbReference type="ARBA" id="ARBA00004141"/>
    </source>
</evidence>
<keyword evidence="4 8" id="KW-0472">Membrane</keyword>
<name>A0A9W4VPB0_PSEHA</name>
<evidence type="ECO:0000256" key="4">
    <source>
        <dbReference type="ARBA" id="ARBA00023136"/>
    </source>
</evidence>
<dbReference type="GO" id="GO:0006935">
    <property type="term" value="P:chemotaxis"/>
    <property type="evidence" value="ECO:0007669"/>
    <property type="project" value="UniProtKB-ARBA"/>
</dbReference>
<dbReference type="Pfam" id="PF00672">
    <property type="entry name" value="HAMP"/>
    <property type="match status" value="1"/>
</dbReference>